<keyword evidence="2" id="KW-1185">Reference proteome</keyword>
<accession>A0A9D3V2X7</accession>
<reference evidence="1 2" key="1">
    <citation type="journal article" date="2021" name="Plant Biotechnol. J.">
        <title>Multi-omics assisted identification of the key and species-specific regulatory components of drought-tolerant mechanisms in Gossypium stocksii.</title>
        <authorList>
            <person name="Yu D."/>
            <person name="Ke L."/>
            <person name="Zhang D."/>
            <person name="Wu Y."/>
            <person name="Sun Y."/>
            <person name="Mei J."/>
            <person name="Sun J."/>
            <person name="Sun Y."/>
        </authorList>
    </citation>
    <scope>NUCLEOTIDE SEQUENCE [LARGE SCALE GENOMIC DNA]</scope>
    <source>
        <strain evidence="2">cv. E1</strain>
        <tissue evidence="1">Leaf</tissue>
    </source>
</reference>
<dbReference type="GO" id="GO:0043139">
    <property type="term" value="F:5'-3' DNA helicase activity"/>
    <property type="evidence" value="ECO:0007669"/>
    <property type="project" value="InterPro"/>
</dbReference>
<sequence length="187" mass="20834">MLRLPSHNQRLHLLLGNLSSFASKTTIFKTSKHFIPSHLLPQTLSPKHFFTPPKRLLPSLSSKPIPKNHSFSLRTNGFSCLPSPSVSSPSPAYSQDLEDQPSDTRTLQILKHKLKQLGIDITECVVGRENRLMCPSCNGGEFKELSLSLFISQDGYKASWLCFRAKCGWKGYKKAVADGKPLIENLG</sequence>
<dbReference type="AlphaFoldDB" id="A0A9D3V2X7"/>
<name>A0A9D3V2X7_9ROSI</name>
<gene>
    <name evidence="1" type="ORF">J1N35_031646</name>
</gene>
<comment type="caution">
    <text evidence="1">The sequence shown here is derived from an EMBL/GenBank/DDBJ whole genome shotgun (WGS) entry which is preliminary data.</text>
</comment>
<dbReference type="Proteomes" id="UP000828251">
    <property type="component" value="Unassembled WGS sequence"/>
</dbReference>
<dbReference type="GO" id="GO:0003697">
    <property type="term" value="F:single-stranded DNA binding"/>
    <property type="evidence" value="ECO:0007669"/>
    <property type="project" value="InterPro"/>
</dbReference>
<protein>
    <submittedName>
        <fullName evidence="1">Uncharacterized protein</fullName>
    </submittedName>
</protein>
<dbReference type="OrthoDB" id="10477951at2759"/>
<dbReference type="PANTHER" id="PTHR12873">
    <property type="entry name" value="T7-LIKE MITOCHONDRIAL DNA HELICASE"/>
    <property type="match status" value="1"/>
</dbReference>
<evidence type="ECO:0000313" key="2">
    <source>
        <dbReference type="Proteomes" id="UP000828251"/>
    </source>
</evidence>
<dbReference type="PANTHER" id="PTHR12873:SF0">
    <property type="entry name" value="TWINKLE MTDNA HELICASE"/>
    <property type="match status" value="1"/>
</dbReference>
<evidence type="ECO:0000313" key="1">
    <source>
        <dbReference type="EMBL" id="KAH1066659.1"/>
    </source>
</evidence>
<dbReference type="EMBL" id="JAIQCV010000009">
    <property type="protein sequence ID" value="KAH1066659.1"/>
    <property type="molecule type" value="Genomic_DNA"/>
</dbReference>
<organism evidence="1 2">
    <name type="scientific">Gossypium stocksii</name>
    <dbReference type="NCBI Taxonomy" id="47602"/>
    <lineage>
        <taxon>Eukaryota</taxon>
        <taxon>Viridiplantae</taxon>
        <taxon>Streptophyta</taxon>
        <taxon>Embryophyta</taxon>
        <taxon>Tracheophyta</taxon>
        <taxon>Spermatophyta</taxon>
        <taxon>Magnoliopsida</taxon>
        <taxon>eudicotyledons</taxon>
        <taxon>Gunneridae</taxon>
        <taxon>Pentapetalae</taxon>
        <taxon>rosids</taxon>
        <taxon>malvids</taxon>
        <taxon>Malvales</taxon>
        <taxon>Malvaceae</taxon>
        <taxon>Malvoideae</taxon>
        <taxon>Gossypium</taxon>
    </lineage>
</organism>
<dbReference type="InterPro" id="IPR027032">
    <property type="entry name" value="Twinkle-like"/>
</dbReference>
<proteinExistence type="predicted"/>